<dbReference type="FunFam" id="1.20.58.1120:FF:000002">
    <property type="entry name" value="Dynein heavy chain 9, axonemal"/>
    <property type="match status" value="1"/>
</dbReference>
<keyword evidence="9" id="KW-0175">Coiled coil</keyword>
<keyword evidence="11" id="KW-0505">Motor protein</keyword>
<keyword evidence="6" id="KW-0547">Nucleotide-binding</keyword>
<keyword evidence="18" id="KW-1185">Reference proteome</keyword>
<evidence type="ECO:0000313" key="19">
    <source>
        <dbReference type="WBParaSite" id="HNAJ_0001097901-mRNA-1"/>
    </source>
</evidence>
<evidence type="ECO:0000256" key="9">
    <source>
        <dbReference type="ARBA" id="ARBA00023054"/>
    </source>
</evidence>
<evidence type="ECO:0000256" key="8">
    <source>
        <dbReference type="ARBA" id="ARBA00023017"/>
    </source>
</evidence>
<dbReference type="GO" id="GO:0005930">
    <property type="term" value="C:axoneme"/>
    <property type="evidence" value="ECO:0007669"/>
    <property type="project" value="UniProtKB-SubCell"/>
</dbReference>
<evidence type="ECO:0000259" key="14">
    <source>
        <dbReference type="Pfam" id="PF08393"/>
    </source>
</evidence>
<dbReference type="Gene3D" id="1.20.140.100">
    <property type="entry name" value="Dynein heavy chain, N-terminal domain 2"/>
    <property type="match status" value="1"/>
</dbReference>
<dbReference type="InterPro" id="IPR027417">
    <property type="entry name" value="P-loop_NTPase"/>
</dbReference>
<dbReference type="InterPro" id="IPR042228">
    <property type="entry name" value="Dynein_linker_3"/>
</dbReference>
<evidence type="ECO:0000256" key="3">
    <source>
        <dbReference type="ARBA" id="ARBA00022490"/>
    </source>
</evidence>
<evidence type="ECO:0000256" key="11">
    <source>
        <dbReference type="ARBA" id="ARBA00023175"/>
    </source>
</evidence>
<proteinExistence type="inferred from homology"/>
<keyword evidence="10" id="KW-0969">Cilium</keyword>
<name>A0A0R3TTE6_RODNA</name>
<dbReference type="Pfam" id="PF12774">
    <property type="entry name" value="AAA_6"/>
    <property type="match status" value="1"/>
</dbReference>
<dbReference type="Gene3D" id="3.40.50.300">
    <property type="entry name" value="P-loop containing nucleotide triphosphate hydrolases"/>
    <property type="match status" value="2"/>
</dbReference>
<keyword evidence="13" id="KW-0966">Cell projection</keyword>
<evidence type="ECO:0000259" key="16">
    <source>
        <dbReference type="Pfam" id="PF17852"/>
    </source>
</evidence>
<dbReference type="STRING" id="102285.A0A0R3TTE6"/>
<dbReference type="WBParaSite" id="HNAJ_0001097901-mRNA-1">
    <property type="protein sequence ID" value="HNAJ_0001097901-mRNA-1"/>
    <property type="gene ID" value="HNAJ_0001097901"/>
</dbReference>
<feature type="domain" description="Dynein heavy chain AAA 5 extension" evidence="16">
    <location>
        <begin position="1321"/>
        <end position="1388"/>
    </location>
</feature>
<dbReference type="Gene3D" id="1.10.287.2620">
    <property type="match status" value="1"/>
</dbReference>
<dbReference type="InterPro" id="IPR042222">
    <property type="entry name" value="Dynein_2_N"/>
</dbReference>
<dbReference type="Proteomes" id="UP000278807">
    <property type="component" value="Unassembled WGS sequence"/>
</dbReference>
<dbReference type="GO" id="GO:0007018">
    <property type="term" value="P:microtubule-based movement"/>
    <property type="evidence" value="ECO:0007669"/>
    <property type="project" value="InterPro"/>
</dbReference>
<dbReference type="FunFam" id="1.10.287.2620:FF:000002">
    <property type="entry name" value="Dynein heavy chain 2, axonemal"/>
    <property type="match status" value="1"/>
</dbReference>
<evidence type="ECO:0000256" key="5">
    <source>
        <dbReference type="ARBA" id="ARBA00022737"/>
    </source>
</evidence>
<dbReference type="SUPFAM" id="SSF52540">
    <property type="entry name" value="P-loop containing nucleoside triphosphate hydrolases"/>
    <property type="match status" value="2"/>
</dbReference>
<feature type="domain" description="Dynein heavy chain hydrolytic ATP-binding dynein motor region" evidence="15">
    <location>
        <begin position="830"/>
        <end position="1156"/>
    </location>
</feature>
<evidence type="ECO:0000256" key="2">
    <source>
        <dbReference type="ARBA" id="ARBA00008887"/>
    </source>
</evidence>
<dbReference type="FunFam" id="3.40.50.300:FF:000945">
    <property type="entry name" value="Dynein axonemal heavy chain 9"/>
    <property type="match status" value="1"/>
</dbReference>
<keyword evidence="4" id="KW-0493">Microtubule</keyword>
<sequence length="1404" mass="160906">MHLEADYAFYWVDNRREFIRQFCLYGRLLTREDFDDNGNILAPEHPPTLDQFREIILQFERVFEEVDKLEDSHVFDSWMRVDLKPFKVSLLTEIRQWSEKFKNFLVDHVTDTLNGLSTFIHDSNNDLSFSDDPNKVGYDELVKVLERLKLIQEAENVTDAGFEPLGETVALLREFNEELPDSVLKLLEALPTQWTELKNFSVITKQKVQPLQEREVQNIRNLSSQYVEQVSSMHQEFAGSDIFRYDCRNPYVQLDNWDVRLKKLENDVTAIQDSAKSFDVRDIPNYADLKTMRREMKTVKKMWDLVNTFNNYIASWKVQPWKQVNFEEIEDVIRVISLDLRSADKDVKRWPLYKDFEGALKDISTSISAVSDLQNSAIKDRHWAELMQDTGAIIDISNNTDLEELLTLNLHKFEDKVHGIVSKALNEQKIEGDLEKIENTWTNMCFEFEKHERTGLMLPKQTEALIAQLEETQVKILDMMSNRDNAHSIEKINHWNKILLTVDKVLTLWFETQKVWSGLEAIFVLCDDIRQQLPNDTDLFFEHDKEFRLLNEELAKKPKIVEATTSQPEMFDNIQAVRNGFEICAKTLATYLETKRLAFPRFYFVSQADLTDIVSKGKMPQRVFKHLSKLFDSICNLIVNSDNQSNSNLTALKMEAKDGEIVDFVNKFALEGQVEEWLSHLLDEMRNTIRMTLSEAVAAYEEKPRDQWIFDYPAQVALTGSQIGWTAEVGIAFARLEEGLENSMKEYNKKQIASLSALIEMLLTDLTPGDRQKIMTLCTIDVHNRDTVGKLISMKVDNSRAFQWLSQLRFRWDERVVDCFVNICDAQFVYEHEYLGCTPRLVVTPLTDRCYITLTQSLHLGMSGAPAGPAGTGKTETTKDLGRALGTMVYVFNCSEQMDYKSVGNIYKGLAQCGAWGCFDEFNRIAVEVLSVISVQVKCIQDAVKSRKTTFEFLGGTIPLKASVGLFITMNPGYAGRTELPENLKTLFRPCAMVVPDFGLICEIMLVAEGFVGARLLARKFITLYELCKDLLSKQDHYDWGLRAIKSVLVVAGSLKRGNREMPEDAILMRALRDFNTPKIVTDDLPVFLGLIKDLFPALEAPRKRNPALEEEVKRAAIHKGLQAEEAFILKVIQLDELFAVRHSVFIVGVAGAGKTEVWKTLYHTHLMNGRTPTAIDLDPKAVTNDELFGVIQSSTWEWKDGLFSNIMRDMSNLTHKGPKWIVLDGDIDPMWIESLNTVMDDNKILTLASNERIPLTPTMRLLFEISHLKTATPATVSRAGILFINATDLGWLPYVHSWLDIREKAGKVLSRGERPALSICFDKYVGLCLDICNSKFKKITPIPDLSHVNMLCYLLECMLDSQRNSKDTREFTKENYESLFCFCCIWATIEWNFTSGGPMNSSP</sequence>
<dbReference type="FunFam" id="3.40.50.300:FF:000219">
    <property type="entry name" value="Dynein axonemal heavy chain 17"/>
    <property type="match status" value="1"/>
</dbReference>
<dbReference type="PANTHER" id="PTHR45703">
    <property type="entry name" value="DYNEIN HEAVY CHAIN"/>
    <property type="match status" value="1"/>
</dbReference>
<dbReference type="FunFam" id="3.20.180.20:FF:000001">
    <property type="entry name" value="Dynein axonemal heavy chain 5"/>
    <property type="match status" value="1"/>
</dbReference>
<dbReference type="Gene3D" id="3.20.180.20">
    <property type="entry name" value="Dynein heavy chain, N-terminal domain 2"/>
    <property type="match status" value="1"/>
</dbReference>
<evidence type="ECO:0000256" key="7">
    <source>
        <dbReference type="ARBA" id="ARBA00022840"/>
    </source>
</evidence>
<dbReference type="PANTHER" id="PTHR45703:SF8">
    <property type="entry name" value="DYNEINS HEAVY CHAIN"/>
    <property type="match status" value="1"/>
</dbReference>
<feature type="domain" description="Dynein heavy chain linker" evidence="14">
    <location>
        <begin position="289"/>
        <end position="696"/>
    </location>
</feature>
<dbReference type="Pfam" id="PF17852">
    <property type="entry name" value="Dynein_AAA_lid"/>
    <property type="match status" value="1"/>
</dbReference>
<accession>A0A0R3TTE6</accession>
<gene>
    <name evidence="17" type="ORF">HNAJ_LOCUS10973</name>
</gene>
<evidence type="ECO:0000256" key="10">
    <source>
        <dbReference type="ARBA" id="ARBA00023069"/>
    </source>
</evidence>
<reference evidence="19" key="1">
    <citation type="submission" date="2017-02" db="UniProtKB">
        <authorList>
            <consortium name="WormBaseParasite"/>
        </authorList>
    </citation>
    <scope>IDENTIFICATION</scope>
</reference>
<evidence type="ECO:0000256" key="6">
    <source>
        <dbReference type="ARBA" id="ARBA00022741"/>
    </source>
</evidence>
<dbReference type="InterPro" id="IPR026983">
    <property type="entry name" value="DHC"/>
</dbReference>
<reference evidence="17 18" key="2">
    <citation type="submission" date="2018-11" db="EMBL/GenBank/DDBJ databases">
        <authorList>
            <consortium name="Pathogen Informatics"/>
        </authorList>
    </citation>
    <scope>NUCLEOTIDE SEQUENCE [LARGE SCALE GENOMIC DNA]</scope>
</reference>
<comment type="subcellular location">
    <subcellularLocation>
        <location evidence="1">Cytoplasm</location>
        <location evidence="1">Cytoskeleton</location>
        <location evidence="1">Cilium axoneme</location>
    </subcellularLocation>
</comment>
<keyword evidence="3" id="KW-0963">Cytoplasm</keyword>
<dbReference type="InterPro" id="IPR043157">
    <property type="entry name" value="Dynein_AAA1S"/>
</dbReference>
<dbReference type="Gene3D" id="1.20.58.1120">
    <property type="match status" value="1"/>
</dbReference>
<evidence type="ECO:0000256" key="4">
    <source>
        <dbReference type="ARBA" id="ARBA00022701"/>
    </source>
</evidence>
<keyword evidence="12" id="KW-0206">Cytoskeleton</keyword>
<keyword evidence="8" id="KW-0243">Dynein</keyword>
<evidence type="ECO:0000256" key="1">
    <source>
        <dbReference type="ARBA" id="ARBA00004430"/>
    </source>
</evidence>
<dbReference type="GO" id="GO:0051959">
    <property type="term" value="F:dynein light intermediate chain binding"/>
    <property type="evidence" value="ECO:0007669"/>
    <property type="project" value="InterPro"/>
</dbReference>
<dbReference type="InterPro" id="IPR041466">
    <property type="entry name" value="Dynein_AAA5_ext"/>
</dbReference>
<evidence type="ECO:0000313" key="17">
    <source>
        <dbReference type="EMBL" id="VDO09234.1"/>
    </source>
</evidence>
<dbReference type="EMBL" id="UZAE01013313">
    <property type="protein sequence ID" value="VDO09234.1"/>
    <property type="molecule type" value="Genomic_DNA"/>
</dbReference>
<dbReference type="OrthoDB" id="10251809at2759"/>
<keyword evidence="5" id="KW-0677">Repeat</keyword>
<evidence type="ECO:0000256" key="12">
    <source>
        <dbReference type="ARBA" id="ARBA00023212"/>
    </source>
</evidence>
<evidence type="ECO:0000256" key="13">
    <source>
        <dbReference type="ARBA" id="ARBA00023273"/>
    </source>
</evidence>
<dbReference type="FunFam" id="1.10.8.710:FF:000002">
    <property type="entry name" value="dynein heavy chain 17, axonemal"/>
    <property type="match status" value="1"/>
</dbReference>
<dbReference type="InterPro" id="IPR035699">
    <property type="entry name" value="AAA_6"/>
</dbReference>
<dbReference type="Pfam" id="PF08393">
    <property type="entry name" value="DHC_N2"/>
    <property type="match status" value="1"/>
</dbReference>
<dbReference type="GO" id="GO:0045505">
    <property type="term" value="F:dynein intermediate chain binding"/>
    <property type="evidence" value="ECO:0007669"/>
    <property type="project" value="InterPro"/>
</dbReference>
<evidence type="ECO:0000259" key="15">
    <source>
        <dbReference type="Pfam" id="PF12774"/>
    </source>
</evidence>
<evidence type="ECO:0000313" key="18">
    <source>
        <dbReference type="Proteomes" id="UP000278807"/>
    </source>
</evidence>
<protein>
    <submittedName>
        <fullName evidence="19">Dynein heavy chain 7, axonemal</fullName>
    </submittedName>
</protein>
<organism evidence="19">
    <name type="scientific">Rodentolepis nana</name>
    <name type="common">Dwarf tapeworm</name>
    <name type="synonym">Hymenolepis nana</name>
    <dbReference type="NCBI Taxonomy" id="102285"/>
    <lineage>
        <taxon>Eukaryota</taxon>
        <taxon>Metazoa</taxon>
        <taxon>Spiralia</taxon>
        <taxon>Lophotrochozoa</taxon>
        <taxon>Platyhelminthes</taxon>
        <taxon>Cestoda</taxon>
        <taxon>Eucestoda</taxon>
        <taxon>Cyclophyllidea</taxon>
        <taxon>Hymenolepididae</taxon>
        <taxon>Rodentolepis</taxon>
    </lineage>
</organism>
<comment type="similarity">
    <text evidence="2">Belongs to the dynein heavy chain family.</text>
</comment>
<dbReference type="GO" id="GO:0005874">
    <property type="term" value="C:microtubule"/>
    <property type="evidence" value="ECO:0007669"/>
    <property type="project" value="UniProtKB-KW"/>
</dbReference>
<dbReference type="InterPro" id="IPR013602">
    <property type="entry name" value="Dynein_heavy_linker"/>
</dbReference>
<dbReference type="Gene3D" id="1.10.8.710">
    <property type="match status" value="1"/>
</dbReference>
<dbReference type="GO" id="GO:0005524">
    <property type="term" value="F:ATP binding"/>
    <property type="evidence" value="ECO:0007669"/>
    <property type="project" value="UniProtKB-KW"/>
</dbReference>
<dbReference type="GO" id="GO:0030286">
    <property type="term" value="C:dynein complex"/>
    <property type="evidence" value="ECO:0007669"/>
    <property type="project" value="UniProtKB-KW"/>
</dbReference>
<keyword evidence="7" id="KW-0067">ATP-binding</keyword>